<feature type="region of interest" description="Disordered" evidence="11">
    <location>
        <begin position="197"/>
        <end position="234"/>
    </location>
</feature>
<dbReference type="PANTHER" id="PTHR12553:SF49">
    <property type="entry name" value="ZINC PHOSPHODIESTERASE ELAC PROTEIN 2"/>
    <property type="match status" value="1"/>
</dbReference>
<evidence type="ECO:0000256" key="4">
    <source>
        <dbReference type="ARBA" id="ARBA00012477"/>
    </source>
</evidence>
<dbReference type="GeneID" id="54417042"/>
<evidence type="ECO:0000256" key="6">
    <source>
        <dbReference type="ARBA" id="ARBA00022722"/>
    </source>
</evidence>
<proteinExistence type="inferred from homology"/>
<evidence type="ECO:0000256" key="7">
    <source>
        <dbReference type="ARBA" id="ARBA00022723"/>
    </source>
</evidence>
<keyword evidence="5" id="KW-0819">tRNA processing</keyword>
<organism evidence="13">
    <name type="scientific">Eremomyces bilateralis CBS 781.70</name>
    <dbReference type="NCBI Taxonomy" id="1392243"/>
    <lineage>
        <taxon>Eukaryota</taxon>
        <taxon>Fungi</taxon>
        <taxon>Dikarya</taxon>
        <taxon>Ascomycota</taxon>
        <taxon>Pezizomycotina</taxon>
        <taxon>Dothideomycetes</taxon>
        <taxon>Dothideomycetes incertae sedis</taxon>
        <taxon>Eremomycetales</taxon>
        <taxon>Eremomycetaceae</taxon>
        <taxon>Eremomyces</taxon>
    </lineage>
</organism>
<evidence type="ECO:0000256" key="9">
    <source>
        <dbReference type="ARBA" id="ARBA00022801"/>
    </source>
</evidence>
<feature type="compositionally biased region" description="Basic and acidic residues" evidence="11">
    <location>
        <begin position="213"/>
        <end position="224"/>
    </location>
</feature>
<evidence type="ECO:0000256" key="3">
    <source>
        <dbReference type="ARBA" id="ARBA00007823"/>
    </source>
</evidence>
<feature type="compositionally biased region" description="Basic and acidic residues" evidence="11">
    <location>
        <begin position="895"/>
        <end position="908"/>
    </location>
</feature>
<sequence>MQRNSSFVQFLTTPTADTPGAAFALTFDNPPRSYLFGHVGEGLQRAAVQNGVRLIKFGDIFFTGRTEWSNIGGTLGFILSTTDVIIGRQLAAKAKQKEKAERAERVEKEGKTDGQGAKGELKESRKVEEVDRPEFRLHGARNLMHFLGTARRFIFRKGVPLHVTEYKSEEGDKDTDTLPEPSFADEFIKVWPVVAMPQTQSSRSTPSPHGRKRSLDEAEGRTMESRLTATDAEKAQQYDELRKAAVSAMFGSDWSMDALEEHRLVDVQLPAKLYIRDPETKDLKRYEGPTPGGDVDVSDVKVLVRKPWPGAKIDTLPPTAPLKDSVSYVIHQYEQRGRFMPSIAKNLGVPSGPLFSQLAAGGSIQLPNGKTITSDMVVEPGRPGRGVAVLDIPGPEYVQPLLSRSEWTNSQMMDSVSAFIWLLGPGVASNPDVNRFMEERSTLQHIVSSPDICHNRLSMNKAAMNTVRLKEVDPDRYELPHHEDQPLSNSLATNFTDGSAALPDFVNVADRGSTLRLEPNLHFSQETVAEPVDIAAARQSLSPTVLELVREAQANLEKDKTTLEQWKSTIPNPETEIITLGTGSALPSNHRNVSATLVRVPGHGSYLLDCGEGTLGQIKRVYGRKYKEVIKDLRMIWISHLHADHHLGTANVIKEWYALVHDSVPDPNPLSIHSLAREAQASPNTVPRRLAVVSEIGMHQWIAEYSQCEDIGYSRLLPLLPPATRSGTRPIQLITYNIPTPTSHPSDTQLISIDPLPTQPSTLQRLTGLHHLSAVLVRHCHHACAVALTWPDGLKIAYSGDCRPSLEFARIGRGATVCIHEATFGDELGGEAKAKLHSTSGEAVAVAREMRARACLLTHFSQRYAKVVPIDVVPEEKVEEEVEQAQRRKGVPEYTADRMDVDPPMKNDEDPDTRVAVAFDYMRVKVGDLAKLEYFLPALNELHNEPEPEPADEEGDDADNPAKPAKTKKQKDKKPSHQEKQSGKAKKKAAWGEKQRGNKKNKGDGGVTAVDAESKPLMVEENGGGVQSTG</sequence>
<comment type="catalytic activity">
    <reaction evidence="1">
        <text>Endonucleolytic cleavage of RNA, removing extra 3' nucleotides from tRNA precursor, generating 3' termini of tRNAs. A 3'-hydroxy group is left at the tRNA terminus and a 5'-phosphoryl group is left at the trailer molecule.</text>
        <dbReference type="EC" id="3.1.26.11"/>
    </reaction>
</comment>
<feature type="domain" description="tRNase Z endonuclease" evidence="12">
    <location>
        <begin position="9"/>
        <end position="73"/>
    </location>
</feature>
<comment type="cofactor">
    <cofactor evidence="2">
        <name>Zn(2+)</name>
        <dbReference type="ChEBI" id="CHEBI:29105"/>
    </cofactor>
</comment>
<feature type="region of interest" description="Disordered" evidence="11">
    <location>
        <begin position="881"/>
        <end position="910"/>
    </location>
</feature>
<evidence type="ECO:0000256" key="2">
    <source>
        <dbReference type="ARBA" id="ARBA00001947"/>
    </source>
</evidence>
<keyword evidence="10" id="KW-0862">Zinc</keyword>
<feature type="compositionally biased region" description="Basic and acidic residues" evidence="11">
    <location>
        <begin position="96"/>
        <end position="112"/>
    </location>
</feature>
<evidence type="ECO:0000256" key="1">
    <source>
        <dbReference type="ARBA" id="ARBA00000402"/>
    </source>
</evidence>
<feature type="compositionally biased region" description="Acidic residues" evidence="11">
    <location>
        <begin position="947"/>
        <end position="959"/>
    </location>
</feature>
<feature type="compositionally biased region" description="Low complexity" evidence="11">
    <location>
        <begin position="197"/>
        <end position="208"/>
    </location>
</feature>
<dbReference type="EMBL" id="ML975160">
    <property type="protein sequence ID" value="KAF1811714.1"/>
    <property type="molecule type" value="Genomic_DNA"/>
</dbReference>
<dbReference type="CDD" id="cd07718">
    <property type="entry name" value="RNaseZ_ELAC1_ELAC2-C-term-like_MBL-fold"/>
    <property type="match status" value="1"/>
</dbReference>
<keyword evidence="14" id="KW-1185">Reference proteome</keyword>
<evidence type="ECO:0000313" key="15">
    <source>
        <dbReference type="RefSeq" id="XP_033533345.1"/>
    </source>
</evidence>
<comment type="similarity">
    <text evidence="3">Belongs to the RNase Z family.</text>
</comment>
<dbReference type="InterPro" id="IPR027794">
    <property type="entry name" value="tRNase_Z_dom"/>
</dbReference>
<evidence type="ECO:0000313" key="13">
    <source>
        <dbReference type="EMBL" id="KAF1811714.1"/>
    </source>
</evidence>
<dbReference type="GO" id="GO:1990180">
    <property type="term" value="P:mitochondrial tRNA 3'-end processing"/>
    <property type="evidence" value="ECO:0007669"/>
    <property type="project" value="TreeGrafter"/>
</dbReference>
<feature type="region of interest" description="Disordered" evidence="11">
    <location>
        <begin position="96"/>
        <end position="126"/>
    </location>
</feature>
<dbReference type="SUPFAM" id="SSF56281">
    <property type="entry name" value="Metallo-hydrolase/oxidoreductase"/>
    <property type="match status" value="2"/>
</dbReference>
<dbReference type="RefSeq" id="XP_033533345.1">
    <property type="nucleotide sequence ID" value="XM_033676472.1"/>
</dbReference>
<dbReference type="Proteomes" id="UP000504638">
    <property type="component" value="Unplaced"/>
</dbReference>
<dbReference type="GO" id="GO:0046872">
    <property type="term" value="F:metal ion binding"/>
    <property type="evidence" value="ECO:0007669"/>
    <property type="project" value="UniProtKB-KW"/>
</dbReference>
<evidence type="ECO:0000313" key="14">
    <source>
        <dbReference type="Proteomes" id="UP000504638"/>
    </source>
</evidence>
<feature type="region of interest" description="Disordered" evidence="11">
    <location>
        <begin position="943"/>
        <end position="1030"/>
    </location>
</feature>
<reference evidence="13 15" key="1">
    <citation type="submission" date="2020-01" db="EMBL/GenBank/DDBJ databases">
        <authorList>
            <consortium name="DOE Joint Genome Institute"/>
            <person name="Haridas S."/>
            <person name="Albert R."/>
            <person name="Binder M."/>
            <person name="Bloem J."/>
            <person name="Labutti K."/>
            <person name="Salamov A."/>
            <person name="Andreopoulos B."/>
            <person name="Baker S.E."/>
            <person name="Barry K."/>
            <person name="Bills G."/>
            <person name="Bluhm B.H."/>
            <person name="Cannon C."/>
            <person name="Castanera R."/>
            <person name="Culley D.E."/>
            <person name="Daum C."/>
            <person name="Ezra D."/>
            <person name="Gonzalez J.B."/>
            <person name="Henrissat B."/>
            <person name="Kuo A."/>
            <person name="Liang C."/>
            <person name="Lipzen A."/>
            <person name="Lutzoni F."/>
            <person name="Magnuson J."/>
            <person name="Mondo S."/>
            <person name="Nolan M."/>
            <person name="Ohm R."/>
            <person name="Pangilinan J."/>
            <person name="Park H.-J."/>
            <person name="Ramirez L."/>
            <person name="Alfaro M."/>
            <person name="Sun H."/>
            <person name="Tritt A."/>
            <person name="Yoshinaga Y."/>
            <person name="Zwiers L.-H."/>
            <person name="Turgeon B.G."/>
            <person name="Goodwin S.B."/>
            <person name="Spatafora J.W."/>
            <person name="Crous P.W."/>
            <person name="Grigoriev I.V."/>
        </authorList>
    </citation>
    <scope>NUCLEOTIDE SEQUENCE</scope>
    <source>
        <strain evidence="13 15">CBS 781.70</strain>
    </source>
</reference>
<reference evidence="15" key="3">
    <citation type="submission" date="2025-04" db="UniProtKB">
        <authorList>
            <consortium name="RefSeq"/>
        </authorList>
    </citation>
    <scope>IDENTIFICATION</scope>
    <source>
        <strain evidence="15">CBS 781.70</strain>
    </source>
</reference>
<feature type="compositionally biased region" description="Basic and acidic residues" evidence="11">
    <location>
        <begin position="973"/>
        <end position="982"/>
    </location>
</feature>
<evidence type="ECO:0000256" key="5">
    <source>
        <dbReference type="ARBA" id="ARBA00022694"/>
    </source>
</evidence>
<keyword evidence="9" id="KW-0378">Hydrolase</keyword>
<evidence type="ECO:0000256" key="11">
    <source>
        <dbReference type="SAM" id="MobiDB-lite"/>
    </source>
</evidence>
<keyword evidence="7" id="KW-0479">Metal-binding</keyword>
<accession>A0A6G1G0Y4</accession>
<dbReference type="Pfam" id="PF23023">
    <property type="entry name" value="Anti-Pycsar_Apyc1"/>
    <property type="match status" value="1"/>
</dbReference>
<gene>
    <name evidence="13 15" type="ORF">P152DRAFT_398582</name>
</gene>
<dbReference type="Gene3D" id="3.60.15.10">
    <property type="entry name" value="Ribonuclease Z/Hydroxyacylglutathione hydrolase-like"/>
    <property type="match status" value="2"/>
</dbReference>
<dbReference type="AlphaFoldDB" id="A0A6G1G0Y4"/>
<dbReference type="GO" id="GO:0005739">
    <property type="term" value="C:mitochondrion"/>
    <property type="evidence" value="ECO:0007669"/>
    <property type="project" value="TreeGrafter"/>
</dbReference>
<keyword evidence="8" id="KW-0255">Endonuclease</keyword>
<evidence type="ECO:0000259" key="12">
    <source>
        <dbReference type="Pfam" id="PF13691"/>
    </source>
</evidence>
<dbReference type="GO" id="GO:0042781">
    <property type="term" value="F:3'-tRNA processing endoribonuclease activity"/>
    <property type="evidence" value="ECO:0007669"/>
    <property type="project" value="UniProtKB-EC"/>
</dbReference>
<evidence type="ECO:0000256" key="10">
    <source>
        <dbReference type="ARBA" id="ARBA00022833"/>
    </source>
</evidence>
<name>A0A6G1G0Y4_9PEZI</name>
<dbReference type="Pfam" id="PF13691">
    <property type="entry name" value="Lactamase_B_4"/>
    <property type="match status" value="1"/>
</dbReference>
<keyword evidence="6" id="KW-0540">Nuclease</keyword>
<reference evidence="15" key="2">
    <citation type="submission" date="2020-04" db="EMBL/GenBank/DDBJ databases">
        <authorList>
            <consortium name="NCBI Genome Project"/>
        </authorList>
    </citation>
    <scope>NUCLEOTIDE SEQUENCE</scope>
    <source>
        <strain evidence="15">CBS 781.70</strain>
    </source>
</reference>
<protein>
    <recommendedName>
        <fullName evidence="4">ribonuclease Z</fullName>
        <ecNumber evidence="4">3.1.26.11</ecNumber>
    </recommendedName>
</protein>
<dbReference type="OrthoDB" id="527344at2759"/>
<dbReference type="InterPro" id="IPR036866">
    <property type="entry name" value="RibonucZ/Hydroxyglut_hydro"/>
</dbReference>
<dbReference type="PANTHER" id="PTHR12553">
    <property type="entry name" value="ZINC PHOSPHODIESTERASE ELAC PROTEIN 2"/>
    <property type="match status" value="1"/>
</dbReference>
<dbReference type="InterPro" id="IPR047151">
    <property type="entry name" value="RNZ2-like"/>
</dbReference>
<dbReference type="EC" id="3.1.26.11" evidence="4"/>
<evidence type="ECO:0000256" key="8">
    <source>
        <dbReference type="ARBA" id="ARBA00022759"/>
    </source>
</evidence>